<dbReference type="Proteomes" id="UP001157911">
    <property type="component" value="Unassembled WGS sequence"/>
</dbReference>
<keyword evidence="6" id="KW-0145">Chemotaxis</keyword>
<dbReference type="InterPro" id="IPR028976">
    <property type="entry name" value="CheC-like_sf"/>
</dbReference>
<keyword evidence="14" id="KW-0969">Cilium</keyword>
<evidence type="ECO:0000256" key="9">
    <source>
        <dbReference type="ARBA" id="ARBA00023143"/>
    </source>
</evidence>
<sequence>MSEEFLSQEEIDALLGGGESKEEEPKEEIAPFDFSQVEQIKKGGVPGLELIFERWVKSFRDEIRRLVPQVGMVTKESVYITRFNNFMIKIPMPASYSIVAMRPFKENFLFILDSRLVFVVISVMFGGPAQPFKIEGREFTKLETRIIDDLVKISLRTFENVWKDVYPVELELRSIELNPSLARIVSGNEKVIVVECMMDIDGYEAPFFFCFPQGMFMPIKELIFSESLFAEKDPIWEKHLHEKLLKTNLNVSLELARKHFTVRDILSWSEGDRLQLNVSKDDILKLYVEGSPKFYAKLGKVRDRYAAMIIDYINGEEDGRGREESAGESGKSGESGREESGRTGEGVGGSA</sequence>
<dbReference type="Gene3D" id="2.30.330.10">
    <property type="entry name" value="SpoA-like"/>
    <property type="match status" value="1"/>
</dbReference>
<dbReference type="InterPro" id="IPR036429">
    <property type="entry name" value="SpoA-like_sf"/>
</dbReference>
<organism evidence="14 15">
    <name type="scientific">Desulfurobacterium pacificum</name>
    <dbReference type="NCBI Taxonomy" id="240166"/>
    <lineage>
        <taxon>Bacteria</taxon>
        <taxon>Pseudomonadati</taxon>
        <taxon>Aquificota</taxon>
        <taxon>Aquificia</taxon>
        <taxon>Desulfurobacteriales</taxon>
        <taxon>Desulfurobacteriaceae</taxon>
        <taxon>Desulfurobacterium</taxon>
    </lineage>
</organism>
<evidence type="ECO:0000313" key="15">
    <source>
        <dbReference type="Proteomes" id="UP001157911"/>
    </source>
</evidence>
<dbReference type="InterPro" id="IPR001689">
    <property type="entry name" value="Flag_FliM"/>
</dbReference>
<dbReference type="Pfam" id="PF01052">
    <property type="entry name" value="FliMN_C"/>
    <property type="match status" value="1"/>
</dbReference>
<comment type="similarity">
    <text evidence="3">Belongs to the FliM family.</text>
</comment>
<feature type="compositionally biased region" description="Acidic residues" evidence="12">
    <location>
        <begin position="1"/>
        <end position="12"/>
    </location>
</feature>
<evidence type="ECO:0000256" key="1">
    <source>
        <dbReference type="ARBA" id="ARBA00004117"/>
    </source>
</evidence>
<evidence type="ECO:0000256" key="2">
    <source>
        <dbReference type="ARBA" id="ARBA00004202"/>
    </source>
</evidence>
<evidence type="ECO:0000256" key="4">
    <source>
        <dbReference type="ARBA" id="ARBA00021898"/>
    </source>
</evidence>
<feature type="region of interest" description="Disordered" evidence="12">
    <location>
        <begin position="1"/>
        <end position="28"/>
    </location>
</feature>
<reference evidence="14 15" key="1">
    <citation type="submission" date="2017-05" db="EMBL/GenBank/DDBJ databases">
        <authorList>
            <person name="Varghese N."/>
            <person name="Submissions S."/>
        </authorList>
    </citation>
    <scope>NUCLEOTIDE SEQUENCE [LARGE SCALE GENOMIC DNA]</scope>
    <source>
        <strain evidence="14 15">DSM 15522</strain>
    </source>
</reference>
<dbReference type="EMBL" id="FXUB01000003">
    <property type="protein sequence ID" value="SMP13547.1"/>
    <property type="molecule type" value="Genomic_DNA"/>
</dbReference>
<accession>A0ABY1NME0</accession>
<evidence type="ECO:0000256" key="3">
    <source>
        <dbReference type="ARBA" id="ARBA00011049"/>
    </source>
</evidence>
<keyword evidence="14" id="KW-0282">Flagellum</keyword>
<comment type="caution">
    <text evidence="14">The sequence shown here is derived from an EMBL/GenBank/DDBJ whole genome shotgun (WGS) entry which is preliminary data.</text>
</comment>
<evidence type="ECO:0000313" key="14">
    <source>
        <dbReference type="EMBL" id="SMP13547.1"/>
    </source>
</evidence>
<dbReference type="NCBIfam" id="TIGR01397">
    <property type="entry name" value="fliM_switch"/>
    <property type="match status" value="1"/>
</dbReference>
<keyword evidence="7" id="KW-0283">Flagellar rotation</keyword>
<comment type="function">
    <text evidence="10">FliM is one of three proteins (FliG, FliN, FliM) that forms the rotor-mounted switch complex (C ring), located at the base of the basal body. This complex interacts with the CheY and CheZ chemotaxis proteins, in addition to contacting components of the motor that determine the direction of flagellar rotation.</text>
</comment>
<evidence type="ECO:0000256" key="12">
    <source>
        <dbReference type="SAM" id="MobiDB-lite"/>
    </source>
</evidence>
<dbReference type="PIRSF" id="PIRSF002888">
    <property type="entry name" value="FliM"/>
    <property type="match status" value="1"/>
</dbReference>
<dbReference type="SUPFAM" id="SSF103039">
    <property type="entry name" value="CheC-like"/>
    <property type="match status" value="1"/>
</dbReference>
<keyword evidence="15" id="KW-1185">Reference proteome</keyword>
<evidence type="ECO:0000256" key="6">
    <source>
        <dbReference type="ARBA" id="ARBA00022500"/>
    </source>
</evidence>
<evidence type="ECO:0000256" key="7">
    <source>
        <dbReference type="ARBA" id="ARBA00022779"/>
    </source>
</evidence>
<evidence type="ECO:0000259" key="13">
    <source>
        <dbReference type="Pfam" id="PF01052"/>
    </source>
</evidence>
<keyword evidence="14" id="KW-0966">Cell projection</keyword>
<feature type="compositionally biased region" description="Basic and acidic residues" evidence="12">
    <location>
        <begin position="19"/>
        <end position="28"/>
    </location>
</feature>
<evidence type="ECO:0000256" key="8">
    <source>
        <dbReference type="ARBA" id="ARBA00023136"/>
    </source>
</evidence>
<comment type="subcellular location">
    <subcellularLocation>
        <location evidence="1">Bacterial flagellum basal body</location>
    </subcellularLocation>
    <subcellularLocation>
        <location evidence="2">Cell membrane</location>
        <topology evidence="2">Peripheral membrane protein</topology>
    </subcellularLocation>
</comment>
<dbReference type="PANTHER" id="PTHR30034:SF6">
    <property type="entry name" value="YOP PROTEINS TRANSLOCATION PROTEIN Q"/>
    <property type="match status" value="1"/>
</dbReference>
<dbReference type="RefSeq" id="WP_283400601.1">
    <property type="nucleotide sequence ID" value="NZ_FXUB01000003.1"/>
</dbReference>
<feature type="domain" description="Flagellar motor switch protein FliN-like C-terminal" evidence="13">
    <location>
        <begin position="243"/>
        <end position="313"/>
    </location>
</feature>
<dbReference type="SUPFAM" id="SSF101801">
    <property type="entry name" value="Surface presentation of antigens (SPOA)"/>
    <property type="match status" value="1"/>
</dbReference>
<keyword evidence="5" id="KW-1003">Cell membrane</keyword>
<keyword evidence="8" id="KW-0472">Membrane</keyword>
<protein>
    <recommendedName>
        <fullName evidence="4 11">Flagellar motor switch protein FliM</fullName>
    </recommendedName>
</protein>
<dbReference type="Pfam" id="PF02154">
    <property type="entry name" value="FliM"/>
    <property type="match status" value="1"/>
</dbReference>
<proteinExistence type="inferred from homology"/>
<dbReference type="PANTHER" id="PTHR30034">
    <property type="entry name" value="FLAGELLAR MOTOR SWITCH PROTEIN FLIM"/>
    <property type="match status" value="1"/>
</dbReference>
<name>A0ABY1NME0_9BACT</name>
<dbReference type="CDD" id="cd17908">
    <property type="entry name" value="FliM"/>
    <property type="match status" value="1"/>
</dbReference>
<dbReference type="Gene3D" id="3.40.1550.10">
    <property type="entry name" value="CheC-like"/>
    <property type="match status" value="1"/>
</dbReference>
<keyword evidence="9" id="KW-0975">Bacterial flagellum</keyword>
<evidence type="ECO:0000256" key="10">
    <source>
        <dbReference type="ARBA" id="ARBA00025044"/>
    </source>
</evidence>
<feature type="region of interest" description="Disordered" evidence="12">
    <location>
        <begin position="318"/>
        <end position="351"/>
    </location>
</feature>
<gene>
    <name evidence="14" type="ORF">SAMN06265339_1141</name>
</gene>
<evidence type="ECO:0000256" key="11">
    <source>
        <dbReference type="NCBIfam" id="TIGR01397"/>
    </source>
</evidence>
<evidence type="ECO:0000256" key="5">
    <source>
        <dbReference type="ARBA" id="ARBA00022475"/>
    </source>
</evidence>
<dbReference type="InterPro" id="IPR001543">
    <property type="entry name" value="FliN-like_C"/>
</dbReference>
<dbReference type="PRINTS" id="PR00955">
    <property type="entry name" value="FLGMOTORFLIM"/>
</dbReference>